<evidence type="ECO:0000256" key="1">
    <source>
        <dbReference type="SAM" id="MobiDB-lite"/>
    </source>
</evidence>
<comment type="caution">
    <text evidence="2">The sequence shown here is derived from an EMBL/GenBank/DDBJ whole genome shotgun (WGS) entry which is preliminary data.</text>
</comment>
<feature type="region of interest" description="Disordered" evidence="1">
    <location>
        <begin position="1"/>
        <end position="21"/>
    </location>
</feature>
<gene>
    <name evidence="2" type="ORF">NCCP1664_11860</name>
</gene>
<sequence>MAPPVPRERPPHHGRSRGTAVRAAETGGMCACVDTYPSLRGGGATTSIRHSCRGVRGSVLSGVRALSDRPYRQLEFLGLGGIRKCMLPLQMVPAVRELGDA</sequence>
<keyword evidence="3" id="KW-1185">Reference proteome</keyword>
<dbReference type="AlphaFoldDB" id="A0A5A7NPS2"/>
<evidence type="ECO:0000313" key="2">
    <source>
        <dbReference type="EMBL" id="GER22689.1"/>
    </source>
</evidence>
<organism evidence="2 3">
    <name type="scientific">Zafaria cholistanensis</name>
    <dbReference type="NCBI Taxonomy" id="1682741"/>
    <lineage>
        <taxon>Bacteria</taxon>
        <taxon>Bacillati</taxon>
        <taxon>Actinomycetota</taxon>
        <taxon>Actinomycetes</taxon>
        <taxon>Micrococcales</taxon>
        <taxon>Micrococcaceae</taxon>
        <taxon>Zafaria</taxon>
    </lineage>
</organism>
<dbReference type="Proteomes" id="UP000325307">
    <property type="component" value="Unassembled WGS sequence"/>
</dbReference>
<accession>A0A5A7NPS2</accession>
<reference evidence="2 3" key="1">
    <citation type="submission" date="2019-09" db="EMBL/GenBank/DDBJ databases">
        <title>Arthrobacter zafarii sp. nov., a moderately thermotolerant and halotolerant actinobacterium isolated from Cholistan desert soil of Pakistan.</title>
        <authorList>
            <person name="Amin A."/>
            <person name="Ahmed I."/>
            <person name="Khalid N."/>
            <person name="Schumann P."/>
            <person name="Busse H.J."/>
            <person name="Khan I.U."/>
            <person name="Li S."/>
            <person name="Li W.J."/>
        </authorList>
    </citation>
    <scope>NUCLEOTIDE SEQUENCE [LARGE SCALE GENOMIC DNA]</scope>
    <source>
        <strain evidence="2 3">NCCP-1664</strain>
    </source>
</reference>
<protein>
    <submittedName>
        <fullName evidence="2">Uncharacterized protein</fullName>
    </submittedName>
</protein>
<dbReference type="EMBL" id="BKDJ01000004">
    <property type="protein sequence ID" value="GER22689.1"/>
    <property type="molecule type" value="Genomic_DNA"/>
</dbReference>
<evidence type="ECO:0000313" key="3">
    <source>
        <dbReference type="Proteomes" id="UP000325307"/>
    </source>
</evidence>
<proteinExistence type="predicted"/>
<name>A0A5A7NPS2_9MICC</name>
<feature type="compositionally biased region" description="Basic and acidic residues" evidence="1">
    <location>
        <begin position="1"/>
        <end position="11"/>
    </location>
</feature>